<dbReference type="GO" id="GO:0005829">
    <property type="term" value="C:cytosol"/>
    <property type="evidence" value="ECO:0007669"/>
    <property type="project" value="TreeGrafter"/>
</dbReference>
<evidence type="ECO:0000313" key="1">
    <source>
        <dbReference type="EMBL" id="QPR53823.1"/>
    </source>
</evidence>
<dbReference type="PANTHER" id="PTHR30160">
    <property type="entry name" value="TETRAACYLDISACCHARIDE 4'-KINASE-RELATED"/>
    <property type="match status" value="1"/>
</dbReference>
<dbReference type="GeneID" id="60787021"/>
<dbReference type="EMBL" id="CP065745">
    <property type="protein sequence ID" value="QPR53823.1"/>
    <property type="molecule type" value="Genomic_DNA"/>
</dbReference>
<name>A0A7T2PDM2_9GAMM</name>
<organism evidence="1 2">
    <name type="scientific">Aeromonas allosaccharophila</name>
    <dbReference type="NCBI Taxonomy" id="656"/>
    <lineage>
        <taxon>Bacteria</taxon>
        <taxon>Pseudomonadati</taxon>
        <taxon>Pseudomonadota</taxon>
        <taxon>Gammaproteobacteria</taxon>
        <taxon>Aeromonadales</taxon>
        <taxon>Aeromonadaceae</taxon>
        <taxon>Aeromonas</taxon>
    </lineage>
</organism>
<dbReference type="GO" id="GO:0008713">
    <property type="term" value="F:ADP-heptose-lipopolysaccharide heptosyltransferase activity"/>
    <property type="evidence" value="ECO:0007669"/>
    <property type="project" value="TreeGrafter"/>
</dbReference>
<accession>A0A7T2PDM2</accession>
<dbReference type="AlphaFoldDB" id="A0A7T2PDM2"/>
<dbReference type="RefSeq" id="WP_197928199.1">
    <property type="nucleotide sequence ID" value="NZ_CP065745.1"/>
</dbReference>
<dbReference type="KEGG" id="aall:I6G90_15400"/>
<dbReference type="Gene3D" id="3.40.50.2000">
    <property type="entry name" value="Glycogen Phosphorylase B"/>
    <property type="match status" value="2"/>
</dbReference>
<dbReference type="InterPro" id="IPR051199">
    <property type="entry name" value="LPS_LOS_Heptosyltrfase"/>
</dbReference>
<dbReference type="GO" id="GO:0009244">
    <property type="term" value="P:lipopolysaccharide core region biosynthetic process"/>
    <property type="evidence" value="ECO:0007669"/>
    <property type="project" value="TreeGrafter"/>
</dbReference>
<sequence length="374" mass="43280">MKLRLFKTIKDQLFIGRDLFRRRLARILFDKERNCNKHNLSISRGNGKRFLVIRWDAKLGDSIVCSWLYREIKKENENNQLIVICNSNIQKLYENIWGGDVFFIKKRPSYGELRLLAEKIGFVDYALHFGEQLKMRDIYFLSKLSTTCIAGMDDDLDLINIKLGQVTSEMHFSEKFVYFLNGIGFFNVDAKYIIPDFPLVENKISSYRWPQKSNTICFNPYGSGSSRRMDSELIIYLCDFMLRETDFSIVLLGMRDQVKVIEDMIAKTIDPGRVFCLPPEDVSIESLFSQLRMSIGLVSVDTATIHIASGLNLPTLAIYNSKSGEPDQNFLNWHPNNEKADVVFTKDLSGRGVNSLSVDDFESRFKQWVKRFLS</sequence>
<proteinExistence type="predicted"/>
<evidence type="ECO:0000313" key="2">
    <source>
        <dbReference type="Proteomes" id="UP000595101"/>
    </source>
</evidence>
<reference evidence="1 2" key="1">
    <citation type="submission" date="2020-12" db="EMBL/GenBank/DDBJ databases">
        <title>FDA dAtabase for Regulatory Grade micrObial Sequences (FDA-ARGOS): Supporting development and validation of Infectious Disease Dx tests.</title>
        <authorList>
            <person name="Sproer C."/>
            <person name="Gronow S."/>
            <person name="Severitt S."/>
            <person name="Schroder I."/>
            <person name="Tallon L."/>
            <person name="Sadzewicz L."/>
            <person name="Zhao X."/>
            <person name="Boylan J."/>
            <person name="Ott S."/>
            <person name="Bowen H."/>
            <person name="Vavikolanu K."/>
            <person name="Mehta A."/>
            <person name="Aluvathingal J."/>
            <person name="Nadendla S."/>
            <person name="Lowell S."/>
            <person name="Myers T."/>
            <person name="Yan Y."/>
            <person name="Sichtig H."/>
        </authorList>
    </citation>
    <scope>NUCLEOTIDE SEQUENCE [LARGE SCALE GENOMIC DNA]</scope>
    <source>
        <strain evidence="1 2">FDAARGOS_933</strain>
    </source>
</reference>
<gene>
    <name evidence="1" type="ORF">I6G90_15400</name>
</gene>
<keyword evidence="1" id="KW-0808">Transferase</keyword>
<dbReference type="Proteomes" id="UP000595101">
    <property type="component" value="Chromosome"/>
</dbReference>
<dbReference type="SUPFAM" id="SSF53756">
    <property type="entry name" value="UDP-Glycosyltransferase/glycogen phosphorylase"/>
    <property type="match status" value="1"/>
</dbReference>
<protein>
    <submittedName>
        <fullName evidence="1">Glycosyltransferase family 9 protein</fullName>
    </submittedName>
</protein>